<keyword evidence="5" id="KW-0808">Transferase</keyword>
<sequence length="488" mass="54870">MKELLNLRSLRVRLCLWYVLLSMVSMTALGTFSYFYLLHALASSRERTMERRELRLLRFVQDEPVLDPHVQLADQLHHFMLASPDTDILEVSDLAGKTIFPVTAGTAAIAWSSDACVHPCFKVLPMGQHRFRALQQVVSIRGQLYRITMAGMIDEHYDILNMVETSYLIFLPLMLVVSVAGGFMLSHRALEPVDRITRSAHLISIRDLSHRLPVPDTGDELQRFAETWNQILERLEGAVKRLTQFTGDVSHDLRTTITVMLTTSQLALRHERTKEQYRTSLETIMLECQSTAALLDDLLAASRSDMAEQRVEREAIDFAALVAESCDHVRARAEMKRQHLEIELDQTASIYGDLSLLRRLVNILLDNALKYTPEGGVVTVSLGRVAQRLCLEVRDTGIGIPEEELPYIFDRFYRADTSRNRDQGGSGLGLAIAKWILQAHHAEITVSSNLGRGSTFSLSFDVLDEPPVPFAKLVDGIRLEGSTVGSLS</sequence>
<dbReference type="HOGENOM" id="CLU_000445_89_6_0"/>
<dbReference type="InterPro" id="IPR004358">
    <property type="entry name" value="Sig_transdc_His_kin-like_C"/>
</dbReference>
<dbReference type="InterPro" id="IPR003661">
    <property type="entry name" value="HisK_dim/P_dom"/>
</dbReference>
<keyword evidence="6 11" id="KW-0812">Transmembrane</keyword>
<dbReference type="InterPro" id="IPR003660">
    <property type="entry name" value="HAMP_dom"/>
</dbReference>
<feature type="domain" description="Histidine kinase" evidence="12">
    <location>
        <begin position="248"/>
        <end position="464"/>
    </location>
</feature>
<keyword evidence="4" id="KW-0597">Phosphoprotein</keyword>
<evidence type="ECO:0000259" key="12">
    <source>
        <dbReference type="PROSITE" id="PS50109"/>
    </source>
</evidence>
<dbReference type="Gene3D" id="3.30.565.10">
    <property type="entry name" value="Histidine kinase-like ATPase, C-terminal domain"/>
    <property type="match status" value="1"/>
</dbReference>
<dbReference type="PANTHER" id="PTHR45436">
    <property type="entry name" value="SENSOR HISTIDINE KINASE YKOH"/>
    <property type="match status" value="1"/>
</dbReference>
<keyword evidence="15" id="KW-1185">Reference proteome</keyword>
<evidence type="ECO:0000256" key="1">
    <source>
        <dbReference type="ARBA" id="ARBA00000085"/>
    </source>
</evidence>
<evidence type="ECO:0000256" key="4">
    <source>
        <dbReference type="ARBA" id="ARBA00022553"/>
    </source>
</evidence>
<dbReference type="PANTHER" id="PTHR45436:SF5">
    <property type="entry name" value="SENSOR HISTIDINE KINASE TRCS"/>
    <property type="match status" value="1"/>
</dbReference>
<dbReference type="STRING" id="401053.AciPR4_2223"/>
<dbReference type="InterPro" id="IPR050428">
    <property type="entry name" value="TCS_sensor_his_kinase"/>
</dbReference>
<accession>E8UX62</accession>
<dbReference type="Proteomes" id="UP000006844">
    <property type="component" value="Chromosome"/>
</dbReference>
<dbReference type="InterPro" id="IPR036890">
    <property type="entry name" value="HATPase_C_sf"/>
</dbReference>
<dbReference type="InterPro" id="IPR036097">
    <property type="entry name" value="HisK_dim/P_sf"/>
</dbReference>
<dbReference type="RefSeq" id="WP_013568758.1">
    <property type="nucleotide sequence ID" value="NC_014963.1"/>
</dbReference>
<evidence type="ECO:0000256" key="6">
    <source>
        <dbReference type="ARBA" id="ARBA00022692"/>
    </source>
</evidence>
<dbReference type="PROSITE" id="PS50885">
    <property type="entry name" value="HAMP"/>
    <property type="match status" value="1"/>
</dbReference>
<dbReference type="EC" id="2.7.13.3" evidence="3"/>
<name>E8UX62_TERSS</name>
<proteinExistence type="predicted"/>
<organism evidence="14 15">
    <name type="scientific">Terriglobus saanensis (strain ATCC BAA-1853 / DSM 23119 / SP1PR4)</name>
    <dbReference type="NCBI Taxonomy" id="401053"/>
    <lineage>
        <taxon>Bacteria</taxon>
        <taxon>Pseudomonadati</taxon>
        <taxon>Acidobacteriota</taxon>
        <taxon>Terriglobia</taxon>
        <taxon>Terriglobales</taxon>
        <taxon>Acidobacteriaceae</taxon>
        <taxon>Terriglobus</taxon>
    </lineage>
</organism>
<dbReference type="CDD" id="cd06225">
    <property type="entry name" value="HAMP"/>
    <property type="match status" value="1"/>
</dbReference>
<dbReference type="OrthoDB" id="9796330at2"/>
<evidence type="ECO:0000256" key="2">
    <source>
        <dbReference type="ARBA" id="ARBA00004370"/>
    </source>
</evidence>
<evidence type="ECO:0000256" key="7">
    <source>
        <dbReference type="ARBA" id="ARBA00022777"/>
    </source>
</evidence>
<dbReference type="SUPFAM" id="SSF47384">
    <property type="entry name" value="Homodimeric domain of signal transducing histidine kinase"/>
    <property type="match status" value="1"/>
</dbReference>
<dbReference type="Pfam" id="PF00512">
    <property type="entry name" value="HisKA"/>
    <property type="match status" value="1"/>
</dbReference>
<dbReference type="KEGG" id="tsa:AciPR4_2223"/>
<dbReference type="AlphaFoldDB" id="E8UX62"/>
<feature type="domain" description="HAMP" evidence="13">
    <location>
        <begin position="187"/>
        <end position="240"/>
    </location>
</feature>
<dbReference type="InterPro" id="IPR003594">
    <property type="entry name" value="HATPase_dom"/>
</dbReference>
<dbReference type="EMBL" id="CP002467">
    <property type="protein sequence ID" value="ADV83025.1"/>
    <property type="molecule type" value="Genomic_DNA"/>
</dbReference>
<evidence type="ECO:0000313" key="14">
    <source>
        <dbReference type="EMBL" id="ADV83025.1"/>
    </source>
</evidence>
<dbReference type="CDD" id="cd00082">
    <property type="entry name" value="HisKA"/>
    <property type="match status" value="1"/>
</dbReference>
<keyword evidence="7 14" id="KW-0418">Kinase</keyword>
<evidence type="ECO:0000256" key="3">
    <source>
        <dbReference type="ARBA" id="ARBA00012438"/>
    </source>
</evidence>
<keyword evidence="9" id="KW-0902">Two-component regulatory system</keyword>
<evidence type="ECO:0000256" key="5">
    <source>
        <dbReference type="ARBA" id="ARBA00022679"/>
    </source>
</evidence>
<dbReference type="InterPro" id="IPR005467">
    <property type="entry name" value="His_kinase_dom"/>
</dbReference>
<keyword evidence="10 11" id="KW-0472">Membrane</keyword>
<feature type="transmembrane region" description="Helical" evidence="11">
    <location>
        <begin position="16"/>
        <end position="42"/>
    </location>
</feature>
<evidence type="ECO:0000256" key="9">
    <source>
        <dbReference type="ARBA" id="ARBA00023012"/>
    </source>
</evidence>
<comment type="catalytic activity">
    <reaction evidence="1">
        <text>ATP + protein L-histidine = ADP + protein N-phospho-L-histidine.</text>
        <dbReference type="EC" id="2.7.13.3"/>
    </reaction>
</comment>
<dbReference type="SMART" id="SM00388">
    <property type="entry name" value="HisKA"/>
    <property type="match status" value="1"/>
</dbReference>
<reference evidence="14 15" key="1">
    <citation type="journal article" date="2012" name="Stand. Genomic Sci.">
        <title>Complete genome sequence of Terriglobus saanensis type strain SP1PR4(T), an Acidobacteria from tundra soil.</title>
        <authorList>
            <person name="Rawat S.R."/>
            <person name="Mannisto M.K."/>
            <person name="Starovoytov V."/>
            <person name="Goodwin L."/>
            <person name="Nolan M."/>
            <person name="Hauser L."/>
            <person name="Land M."/>
            <person name="Davenport K.W."/>
            <person name="Woyke T."/>
            <person name="Haggblom M.M."/>
        </authorList>
    </citation>
    <scope>NUCLEOTIDE SEQUENCE</scope>
    <source>
        <strain evidence="15">ATCC BAA-1853 / DSM 23119 / SP1PR4</strain>
    </source>
</reference>
<evidence type="ECO:0000313" key="15">
    <source>
        <dbReference type="Proteomes" id="UP000006844"/>
    </source>
</evidence>
<dbReference type="eggNOG" id="COG2205">
    <property type="taxonomic scope" value="Bacteria"/>
</dbReference>
<dbReference type="GO" id="GO:0000155">
    <property type="term" value="F:phosphorelay sensor kinase activity"/>
    <property type="evidence" value="ECO:0007669"/>
    <property type="project" value="InterPro"/>
</dbReference>
<protein>
    <recommendedName>
        <fullName evidence="3">histidine kinase</fullName>
        <ecNumber evidence="3">2.7.13.3</ecNumber>
    </recommendedName>
</protein>
<dbReference type="PRINTS" id="PR00344">
    <property type="entry name" value="BCTRLSENSOR"/>
</dbReference>
<dbReference type="GO" id="GO:0005886">
    <property type="term" value="C:plasma membrane"/>
    <property type="evidence" value="ECO:0007669"/>
    <property type="project" value="TreeGrafter"/>
</dbReference>
<dbReference type="PROSITE" id="PS50109">
    <property type="entry name" value="HIS_KIN"/>
    <property type="match status" value="1"/>
</dbReference>
<keyword evidence="8 11" id="KW-1133">Transmembrane helix</keyword>
<evidence type="ECO:0000259" key="13">
    <source>
        <dbReference type="PROSITE" id="PS50885"/>
    </source>
</evidence>
<evidence type="ECO:0000256" key="10">
    <source>
        <dbReference type="ARBA" id="ARBA00023136"/>
    </source>
</evidence>
<dbReference type="SMART" id="SM00387">
    <property type="entry name" value="HATPase_c"/>
    <property type="match status" value="1"/>
</dbReference>
<dbReference type="Gene3D" id="6.10.340.10">
    <property type="match status" value="1"/>
</dbReference>
<comment type="subcellular location">
    <subcellularLocation>
        <location evidence="2">Membrane</location>
    </subcellularLocation>
</comment>
<dbReference type="FunFam" id="3.30.565.10:FF:000006">
    <property type="entry name" value="Sensor histidine kinase WalK"/>
    <property type="match status" value="1"/>
</dbReference>
<gene>
    <name evidence="14" type="ordered locus">AciPR4_2223</name>
</gene>
<dbReference type="SUPFAM" id="SSF55874">
    <property type="entry name" value="ATPase domain of HSP90 chaperone/DNA topoisomerase II/histidine kinase"/>
    <property type="match status" value="1"/>
</dbReference>
<evidence type="ECO:0000256" key="8">
    <source>
        <dbReference type="ARBA" id="ARBA00022989"/>
    </source>
</evidence>
<dbReference type="SMART" id="SM00304">
    <property type="entry name" value="HAMP"/>
    <property type="match status" value="1"/>
</dbReference>
<evidence type="ECO:0000256" key="11">
    <source>
        <dbReference type="SAM" id="Phobius"/>
    </source>
</evidence>
<dbReference type="Gene3D" id="1.10.287.130">
    <property type="match status" value="1"/>
</dbReference>
<dbReference type="CDD" id="cd00075">
    <property type="entry name" value="HATPase"/>
    <property type="match status" value="1"/>
</dbReference>
<dbReference type="Pfam" id="PF02518">
    <property type="entry name" value="HATPase_c"/>
    <property type="match status" value="1"/>
</dbReference>
<feature type="transmembrane region" description="Helical" evidence="11">
    <location>
        <begin position="167"/>
        <end position="185"/>
    </location>
</feature>